<protein>
    <submittedName>
        <fullName evidence="1">Pleckstrin homology (PH) domain-containing protein</fullName>
    </submittedName>
</protein>
<comment type="caution">
    <text evidence="1">The sequence shown here is derived from an EMBL/GenBank/DDBJ whole genome shotgun (WGS) entry which is preliminary data.</text>
</comment>
<name>A0A6L2NK80_TANCI</name>
<evidence type="ECO:0000313" key="1">
    <source>
        <dbReference type="EMBL" id="GEU86613.1"/>
    </source>
</evidence>
<dbReference type="EMBL" id="BKCJ010009365">
    <property type="protein sequence ID" value="GEU86613.1"/>
    <property type="molecule type" value="Genomic_DNA"/>
</dbReference>
<dbReference type="AlphaFoldDB" id="A0A6L2NK80"/>
<proteinExistence type="predicted"/>
<accession>A0A6L2NK80</accession>
<reference evidence="1" key="1">
    <citation type="journal article" date="2019" name="Sci. Rep.">
        <title>Draft genome of Tanacetum cinerariifolium, the natural source of mosquito coil.</title>
        <authorList>
            <person name="Yamashiro T."/>
            <person name="Shiraishi A."/>
            <person name="Satake H."/>
            <person name="Nakayama K."/>
        </authorList>
    </citation>
    <scope>NUCLEOTIDE SEQUENCE</scope>
</reference>
<organism evidence="1">
    <name type="scientific">Tanacetum cinerariifolium</name>
    <name type="common">Dalmatian daisy</name>
    <name type="synonym">Chrysanthemum cinerariifolium</name>
    <dbReference type="NCBI Taxonomy" id="118510"/>
    <lineage>
        <taxon>Eukaryota</taxon>
        <taxon>Viridiplantae</taxon>
        <taxon>Streptophyta</taxon>
        <taxon>Embryophyta</taxon>
        <taxon>Tracheophyta</taxon>
        <taxon>Spermatophyta</taxon>
        <taxon>Magnoliopsida</taxon>
        <taxon>eudicotyledons</taxon>
        <taxon>Gunneridae</taxon>
        <taxon>Pentapetalae</taxon>
        <taxon>asterids</taxon>
        <taxon>campanulids</taxon>
        <taxon>Asterales</taxon>
        <taxon>Asteraceae</taxon>
        <taxon>Asteroideae</taxon>
        <taxon>Anthemideae</taxon>
        <taxon>Anthemidinae</taxon>
        <taxon>Tanacetum</taxon>
    </lineage>
</organism>
<sequence>MESSSVAQVDPEILINLIDVSEVRLKLSLETAPAQRPHGVLGVWSPILSAVGNAFKLQ</sequence>
<feature type="non-terminal residue" evidence="1">
    <location>
        <position position="58"/>
    </location>
</feature>
<gene>
    <name evidence="1" type="ORF">Tci_058591</name>
</gene>